<organism evidence="1 2">
    <name type="scientific">Prevotella corporis</name>
    <dbReference type="NCBI Taxonomy" id="28128"/>
    <lineage>
        <taxon>Bacteria</taxon>
        <taxon>Pseudomonadati</taxon>
        <taxon>Bacteroidota</taxon>
        <taxon>Bacteroidia</taxon>
        <taxon>Bacteroidales</taxon>
        <taxon>Prevotellaceae</taxon>
        <taxon>Prevotella</taxon>
    </lineage>
</organism>
<protein>
    <submittedName>
        <fullName evidence="1">Uncharacterized protein</fullName>
    </submittedName>
</protein>
<evidence type="ECO:0000313" key="1">
    <source>
        <dbReference type="EMBL" id="KXA42649.1"/>
    </source>
</evidence>
<dbReference type="Proteomes" id="UP000070533">
    <property type="component" value="Unassembled WGS sequence"/>
</dbReference>
<gene>
    <name evidence="1" type="ORF">HMPREF3226_00615</name>
</gene>
<accession>A0A133QIH0</accession>
<reference evidence="2" key="1">
    <citation type="submission" date="2016-01" db="EMBL/GenBank/DDBJ databases">
        <authorList>
            <person name="Mitreva M."/>
            <person name="Pepin K.H."/>
            <person name="Mihindukulasuriya K.A."/>
            <person name="Fulton R."/>
            <person name="Fronick C."/>
            <person name="O'Laughlin M."/>
            <person name="Miner T."/>
            <person name="Herter B."/>
            <person name="Rosa B.A."/>
            <person name="Cordes M."/>
            <person name="Tomlinson C."/>
            <person name="Wollam A."/>
            <person name="Palsikar V.B."/>
            <person name="Mardis E.R."/>
            <person name="Wilson R.K."/>
        </authorList>
    </citation>
    <scope>NUCLEOTIDE SEQUENCE [LARGE SCALE GENOMIC DNA]</scope>
    <source>
        <strain evidence="2">MJR7716</strain>
    </source>
</reference>
<name>A0A133QIH0_9BACT</name>
<sequence length="126" mass="13930">MSVPTGGDKSCIDIDCQIVRGKITAKPLLNIITTTICQIGNLLFAVRTTIDTFRNLAYLLCCEPLSVKKIEQTRAFLALVTYQSKKDWIEITTTATGNTKRKLKAMTIPATTTKAIALFSFIIIDE</sequence>
<dbReference type="AlphaFoldDB" id="A0A133QIH0"/>
<comment type="caution">
    <text evidence="1">The sequence shown here is derived from an EMBL/GenBank/DDBJ whole genome shotgun (WGS) entry which is preliminary data.</text>
</comment>
<proteinExistence type="predicted"/>
<keyword evidence="2" id="KW-1185">Reference proteome</keyword>
<evidence type="ECO:0000313" key="2">
    <source>
        <dbReference type="Proteomes" id="UP000070533"/>
    </source>
</evidence>
<dbReference type="EMBL" id="LRQG01000025">
    <property type="protein sequence ID" value="KXA42649.1"/>
    <property type="molecule type" value="Genomic_DNA"/>
</dbReference>